<keyword evidence="2" id="KW-0732">Signal</keyword>
<accession>A0AA97I1N6</accession>
<proteinExistence type="predicted"/>
<evidence type="ECO:0000256" key="2">
    <source>
        <dbReference type="SAM" id="SignalP"/>
    </source>
</evidence>
<keyword evidence="4" id="KW-1185">Reference proteome</keyword>
<evidence type="ECO:0000313" key="4">
    <source>
        <dbReference type="Proteomes" id="UP001302429"/>
    </source>
</evidence>
<dbReference type="EMBL" id="CP136594">
    <property type="protein sequence ID" value="WOE76247.1"/>
    <property type="molecule type" value="Genomic_DNA"/>
</dbReference>
<dbReference type="KEGG" id="acoa:RB602_05915"/>
<evidence type="ECO:0000256" key="1">
    <source>
        <dbReference type="SAM" id="Phobius"/>
    </source>
</evidence>
<keyword evidence="1" id="KW-0472">Membrane</keyword>
<dbReference type="RefSeq" id="WP_317083821.1">
    <property type="nucleotide sequence ID" value="NZ_CP136594.1"/>
</dbReference>
<organism evidence="3 4">
    <name type="scientific">Alterisphingorhabdus coralli</name>
    <dbReference type="NCBI Taxonomy" id="3071408"/>
    <lineage>
        <taxon>Bacteria</taxon>
        <taxon>Pseudomonadati</taxon>
        <taxon>Pseudomonadota</taxon>
        <taxon>Alphaproteobacteria</taxon>
        <taxon>Sphingomonadales</taxon>
        <taxon>Sphingomonadaceae</taxon>
        <taxon>Alterisphingorhabdus (ex Yan et al. 2024)</taxon>
    </lineage>
</organism>
<keyword evidence="1" id="KW-1133">Transmembrane helix</keyword>
<protein>
    <submittedName>
        <fullName evidence="3">Uncharacterized protein</fullName>
    </submittedName>
</protein>
<feature type="signal peptide" evidence="2">
    <location>
        <begin position="1"/>
        <end position="26"/>
    </location>
</feature>
<dbReference type="Proteomes" id="UP001302429">
    <property type="component" value="Chromosome"/>
</dbReference>
<gene>
    <name evidence="3" type="ORF">RB602_05915</name>
</gene>
<sequence length="170" mass="18895">MKKILKALTGTAAAFAMAVTPSYAFANVDDDRGGIGAGEIIAGAVVIGGIAALAGAFDRNDRANNFHRNNWRGDWRRGNRGFNNGFIGPRRAVNRCVRAAERRASRIYGPANVTQIRDVDRTRFGYRIRGRIVVEDRFRGFRNIDRGRFTCRVDNGRISGIQLRRLGNGR</sequence>
<name>A0AA97I1N6_9SPHN</name>
<feature type="transmembrane region" description="Helical" evidence="1">
    <location>
        <begin position="36"/>
        <end position="57"/>
    </location>
</feature>
<dbReference type="AlphaFoldDB" id="A0AA97I1N6"/>
<keyword evidence="1" id="KW-0812">Transmembrane</keyword>
<reference evidence="3 4" key="1">
    <citation type="submission" date="2023-10" db="EMBL/GenBank/DDBJ databases">
        <title>Complete genome sequence of a Sphingomonadaceae bacterium.</title>
        <authorList>
            <person name="Yan C."/>
        </authorList>
    </citation>
    <scope>NUCLEOTIDE SEQUENCE [LARGE SCALE GENOMIC DNA]</scope>
    <source>
        <strain evidence="3 4">SCSIO 66989</strain>
    </source>
</reference>
<evidence type="ECO:0000313" key="3">
    <source>
        <dbReference type="EMBL" id="WOE76247.1"/>
    </source>
</evidence>
<feature type="chain" id="PRO_5041713152" evidence="2">
    <location>
        <begin position="27"/>
        <end position="170"/>
    </location>
</feature>